<feature type="compositionally biased region" description="Low complexity" evidence="1">
    <location>
        <begin position="361"/>
        <end position="375"/>
    </location>
</feature>
<dbReference type="Gene3D" id="3.40.50.2300">
    <property type="match status" value="3"/>
</dbReference>
<dbReference type="eggNOG" id="COG4213">
    <property type="taxonomic scope" value="Bacteria"/>
</dbReference>
<dbReference type="EMBL" id="ADCX01000004">
    <property type="protein sequence ID" value="EFG27178.1"/>
    <property type="molecule type" value="Genomic_DNA"/>
</dbReference>
<comment type="caution">
    <text evidence="2">The sequence shown here is derived from an EMBL/GenBank/DDBJ whole genome shotgun (WGS) entry which is preliminary data.</text>
</comment>
<dbReference type="AlphaFoldDB" id="W5IJH6"/>
<dbReference type="RefSeq" id="WP_006293181.1">
    <property type="nucleotide sequence ID" value="NZ_GG770225.1"/>
</dbReference>
<dbReference type="SUPFAM" id="SSF53822">
    <property type="entry name" value="Periplasmic binding protein-like I"/>
    <property type="match status" value="1"/>
</dbReference>
<gene>
    <name evidence="2" type="ORF">HMPREF9020_00817</name>
</gene>
<sequence length="489" mass="53622">MTERRGLTRILASILCVCFILVSWGCSSSESSSNNSDTSFVTNVALFTPTDPLVVTMDRTVNSWNEFYTDMQSDLLVQGFTKSRISHTQSTSLSRQAEAISDYMQTLKQSEKSSSAADRVKPILLVAPISENRKLFSDYGAYLSVSQRSEPEGATQMRASLESARAQGATIIILGQKIAGFQPDLYAPLVTAYRIGQVQAEQLVRKLKLRQTTIDHPQSIEILLPLLRNTVFTQELFRGIWDVLGPYFKKGKVYSPSGLLNSSSSAADWRNVTVDTDSKGSVAQSLETRLNPGNKKTHTRIRGVLAVNDRMAEEVISSLTDMGYTGTSATINPQISVTGVVNNLSGGTTLKRKKVPDPDESSSGISQQHSSSDGSRYQAADYPQWPIITGFGSRLSELTNIVNGKQWSTAFVDRRLYCRDLSRISLLIARKNSMKTIAETTKRVSIDRKASTAKNTYVLLTEQLQSVSASNIKSVLIDSGLIKATDAGL</sequence>
<keyword evidence="3" id="KW-1185">Reference proteome</keyword>
<name>W5IJH6_SCAIO</name>
<reference evidence="2 3" key="1">
    <citation type="submission" date="2012-01" db="EMBL/GenBank/DDBJ databases">
        <title>The Genome Sequence of Scardovia inopinata F0304.</title>
        <authorList>
            <consortium name="The Broad Institute Genome Sequencing Platform"/>
            <person name="Ward D."/>
            <person name="Earl A."/>
            <person name="Feldgarden M."/>
            <person name="Gevers D."/>
            <person name="Young S."/>
            <person name="Zeng Q."/>
            <person name="Koehrsen M."/>
            <person name="Alvarado L."/>
            <person name="Berlin A.M."/>
            <person name="Borenstein D."/>
            <person name="Chapman S.B."/>
            <person name="Chen Z."/>
            <person name="Engels R."/>
            <person name="Freedman E."/>
            <person name="Gellesch M."/>
            <person name="Goldberg J."/>
            <person name="Griggs A."/>
            <person name="Gujja S."/>
            <person name="Heilman E.R."/>
            <person name="Heiman D.I."/>
            <person name="Hepburn T.A."/>
            <person name="Howarth C."/>
            <person name="Jen D."/>
            <person name="Larson L."/>
            <person name="Mehta T."/>
            <person name="Park D."/>
            <person name="Pearson M."/>
            <person name="Richards J."/>
            <person name="Roberts A."/>
            <person name="Saif S."/>
            <person name="Shea T.D."/>
            <person name="Shenoy N."/>
            <person name="Sisk P."/>
            <person name="Stolte C."/>
            <person name="Sykes S.N."/>
            <person name="Walk T."/>
            <person name="White J."/>
            <person name="Yandava C."/>
            <person name="Izard J."/>
            <person name="Baranova O.V."/>
            <person name="Blanton J.M."/>
            <person name="Tanner A.C."/>
            <person name="Dewhirst F."/>
            <person name="Haas B."/>
            <person name="Nusbaum C."/>
            <person name="Birren B."/>
        </authorList>
    </citation>
    <scope>NUCLEOTIDE SEQUENCE [LARGE SCALE GENOMIC DNA]</scope>
    <source>
        <strain evidence="2 3">F0304</strain>
    </source>
</reference>
<dbReference type="InterPro" id="IPR028082">
    <property type="entry name" value="Peripla_BP_I"/>
</dbReference>
<evidence type="ECO:0000313" key="2">
    <source>
        <dbReference type="EMBL" id="EFG27178.1"/>
    </source>
</evidence>
<dbReference type="HOGENOM" id="CLU_534930_0_0_11"/>
<evidence type="ECO:0000313" key="3">
    <source>
        <dbReference type="Proteomes" id="UP000005777"/>
    </source>
</evidence>
<evidence type="ECO:0000256" key="1">
    <source>
        <dbReference type="SAM" id="MobiDB-lite"/>
    </source>
</evidence>
<accession>W5IJH6</accession>
<organism evidence="2 3">
    <name type="scientific">Scardovia inopinata F0304</name>
    <dbReference type="NCBI Taxonomy" id="641146"/>
    <lineage>
        <taxon>Bacteria</taxon>
        <taxon>Bacillati</taxon>
        <taxon>Actinomycetota</taxon>
        <taxon>Actinomycetes</taxon>
        <taxon>Bifidobacteriales</taxon>
        <taxon>Bifidobacteriaceae</taxon>
        <taxon>Scardovia</taxon>
    </lineage>
</organism>
<protein>
    <submittedName>
        <fullName evidence="2">Uncharacterized protein</fullName>
    </submittedName>
</protein>
<proteinExistence type="predicted"/>
<dbReference type="Proteomes" id="UP000005777">
    <property type="component" value="Unassembled WGS sequence"/>
</dbReference>
<feature type="region of interest" description="Disordered" evidence="1">
    <location>
        <begin position="346"/>
        <end position="377"/>
    </location>
</feature>